<dbReference type="InterPro" id="IPR053827">
    <property type="entry name" value="Gp10_C"/>
</dbReference>
<name>A0A6N8IGL5_9ACTN</name>
<gene>
    <name evidence="2" type="ORF">GO738_06295</name>
</gene>
<protein>
    <recommendedName>
        <fullName evidence="1">Baseplate structural protein Gp10 C-terminal domain-containing protein</fullName>
    </recommendedName>
</protein>
<proteinExistence type="predicted"/>
<evidence type="ECO:0000259" key="1">
    <source>
        <dbReference type="Pfam" id="PF21939"/>
    </source>
</evidence>
<dbReference type="RefSeq" id="WP_157005079.1">
    <property type="nucleotide sequence ID" value="NZ_DBEZYS010000012.1"/>
</dbReference>
<dbReference type="EMBL" id="WPOC01000008">
    <property type="protein sequence ID" value="MVN14965.1"/>
    <property type="molecule type" value="Genomic_DNA"/>
</dbReference>
<evidence type="ECO:0000313" key="2">
    <source>
        <dbReference type="EMBL" id="MVN14965.1"/>
    </source>
</evidence>
<dbReference type="Proteomes" id="UP000468327">
    <property type="component" value="Unassembled WGS sequence"/>
</dbReference>
<keyword evidence="3" id="KW-1185">Reference proteome</keyword>
<feature type="domain" description="Baseplate structural protein Gp10 C-terminal" evidence="1">
    <location>
        <begin position="162"/>
        <end position="289"/>
    </location>
</feature>
<dbReference type="AlphaFoldDB" id="A0A6N8IGL5"/>
<dbReference type="Pfam" id="PF21939">
    <property type="entry name" value="Gp10_C"/>
    <property type="match status" value="1"/>
</dbReference>
<accession>A0A6N8IGL5</accession>
<reference evidence="2 3" key="1">
    <citation type="submission" date="2019-11" db="EMBL/GenBank/DDBJ databases">
        <title>Whole genome shotgun sequencing (WGS) data from Adlercreutzia equolifaciens ResAG-91, Eggerthella lenta MRI-F36, MRI-F37, MRI-F40, ResAG-49, ResAG-88, ResAG-121, ResAG-145, and Gordonibacter sp. ResAG-5, ResAG-26, ResAG-43, ResAG-50, ResAG-59.</title>
        <authorList>
            <person name="Stoll D.A."/>
            <person name="Danylec N."/>
            <person name="Franz C.M.A.P."/>
            <person name="Huch M."/>
        </authorList>
    </citation>
    <scope>NUCLEOTIDE SEQUENCE [LARGE SCALE GENOMIC DNA]</scope>
    <source>
        <strain evidence="2 3">ResAG-59</strain>
    </source>
</reference>
<organism evidence="2 3">
    <name type="scientific">Gordonibacter urolithinfaciens</name>
    <dbReference type="NCBI Taxonomy" id="1335613"/>
    <lineage>
        <taxon>Bacteria</taxon>
        <taxon>Bacillati</taxon>
        <taxon>Actinomycetota</taxon>
        <taxon>Coriobacteriia</taxon>
        <taxon>Eggerthellales</taxon>
        <taxon>Eggerthellaceae</taxon>
        <taxon>Gordonibacter</taxon>
    </lineage>
</organism>
<evidence type="ECO:0000313" key="3">
    <source>
        <dbReference type="Proteomes" id="UP000468327"/>
    </source>
</evidence>
<comment type="caution">
    <text evidence="2">The sequence shown here is derived from an EMBL/GenBank/DDBJ whole genome shotgun (WGS) entry which is preliminary data.</text>
</comment>
<sequence>MATELITGQGSTDHINSEDIGAYQARTFGTGCYVLHGCECTIVDSNTVRVAEGELLIEGRHVRVKGSEDLTIRSGAAGYKRNDLIVVSYTKDQDNIEDAPLAVVPGTATEGTASDPSHVQGSILDGDVAAEHPLYRVPIDGLSVGEPVLLMERVVPYTEVWKMLYPVGCVYISYEPTSPASLFGGTWTAIKGRFPYFNAGTATGGSNTHTNTLGEMVIHAHGYKVALNGTQHSYEASVLDAEGYTWGTYWQDQPTDGKPYDADLIEEAGGGASYSIMPAYQTLYAWRRTA</sequence>